<accession>A0A2R7Y286</accession>
<gene>
    <name evidence="1" type="ORF">B9J98_05570</name>
</gene>
<dbReference type="Proteomes" id="UP000244066">
    <property type="component" value="Unassembled WGS sequence"/>
</dbReference>
<organism evidence="1 2">
    <name type="scientific">Candidatus Terraquivivens tikiterensis</name>
    <dbReference type="NCBI Taxonomy" id="1980982"/>
    <lineage>
        <taxon>Archaea</taxon>
        <taxon>Nitrososphaerota</taxon>
        <taxon>Candidatus Wolframiiraptoraceae</taxon>
        <taxon>Candidatus Terraquivivens</taxon>
    </lineage>
</organism>
<proteinExistence type="predicted"/>
<evidence type="ECO:0000313" key="2">
    <source>
        <dbReference type="Proteomes" id="UP000244066"/>
    </source>
</evidence>
<name>A0A2R7Y286_9ARCH</name>
<sequence>MFVDARYSASYTTVSDRSENNSRWSWNIAAVRNLEAHVPPNIFLTVLYKAIINKYFSPKDIKQAIGLDSVAKSANIVDDAVKLEMRGISLYG</sequence>
<comment type="caution">
    <text evidence="1">The sequence shown here is derived from an EMBL/GenBank/DDBJ whole genome shotgun (WGS) entry which is preliminary data.</text>
</comment>
<dbReference type="AlphaFoldDB" id="A0A2R7Y286"/>
<dbReference type="EMBL" id="NDWU01000014">
    <property type="protein sequence ID" value="PUA31660.1"/>
    <property type="molecule type" value="Genomic_DNA"/>
</dbReference>
<protein>
    <submittedName>
        <fullName evidence="1">Uncharacterized protein</fullName>
    </submittedName>
</protein>
<reference evidence="1 2" key="1">
    <citation type="submission" date="2017-04" db="EMBL/GenBank/DDBJ databases">
        <title>Draft Aigarchaeota genome from a New Zealand hot spring.</title>
        <authorList>
            <person name="Reysenbach A.-L."/>
            <person name="Donaho J.A."/>
            <person name="Gerhart J."/>
            <person name="Kelley J.F."/>
            <person name="Kouba K."/>
            <person name="Podar M."/>
            <person name="Stott M."/>
        </authorList>
    </citation>
    <scope>NUCLEOTIDE SEQUENCE [LARGE SCALE GENOMIC DNA]</scope>
    <source>
        <strain evidence="1">NZ13_MG1</strain>
    </source>
</reference>
<evidence type="ECO:0000313" key="1">
    <source>
        <dbReference type="EMBL" id="PUA31660.1"/>
    </source>
</evidence>